<dbReference type="STRING" id="134601.AFA91_19510"/>
<dbReference type="InterPro" id="IPR039569">
    <property type="entry name" value="FAS1-like_DH_region"/>
</dbReference>
<dbReference type="InterPro" id="IPR052342">
    <property type="entry name" value="MCH/BMMD"/>
</dbReference>
<evidence type="ECO:0000259" key="1">
    <source>
        <dbReference type="Pfam" id="PF13452"/>
    </source>
</evidence>
<proteinExistence type="predicted"/>
<dbReference type="InterPro" id="IPR029069">
    <property type="entry name" value="HotDog_dom_sf"/>
</dbReference>
<dbReference type="PANTHER" id="PTHR43664:SF1">
    <property type="entry name" value="BETA-METHYLMALYL-COA DEHYDRATASE"/>
    <property type="match status" value="1"/>
</dbReference>
<dbReference type="SUPFAM" id="SSF54637">
    <property type="entry name" value="Thioesterase/thiol ester dehydrase-isomerase"/>
    <property type="match status" value="2"/>
</dbReference>
<dbReference type="PANTHER" id="PTHR43664">
    <property type="entry name" value="MONOAMINE OXIDASE-RELATED"/>
    <property type="match status" value="1"/>
</dbReference>
<dbReference type="OrthoDB" id="4235906at2"/>
<dbReference type="CDD" id="cd03441">
    <property type="entry name" value="R_hydratase_like"/>
    <property type="match status" value="1"/>
</dbReference>
<dbReference type="EMBL" id="CP012150">
    <property type="protein sequence ID" value="AKS33716.1"/>
    <property type="molecule type" value="Genomic_DNA"/>
</dbReference>
<name>A0A0K0X8L0_MYCGD</name>
<dbReference type="Proteomes" id="UP000062255">
    <property type="component" value="Chromosome"/>
</dbReference>
<reference evidence="2 3" key="1">
    <citation type="submission" date="2015-07" db="EMBL/GenBank/DDBJ databases">
        <title>Complete genome sequence of Mycobacterium goodii X7B, a facultative thermophilic biodesulfurizing bacterium.</title>
        <authorList>
            <person name="Yu B."/>
            <person name="Li F."/>
            <person name="Xu P."/>
        </authorList>
    </citation>
    <scope>NUCLEOTIDE SEQUENCE [LARGE SCALE GENOMIC DNA]</scope>
    <source>
        <strain evidence="2 3">X7B</strain>
    </source>
</reference>
<dbReference type="AlphaFoldDB" id="A0A0K0X8L0"/>
<gene>
    <name evidence="2" type="ORF">AFA91_19510</name>
</gene>
<protein>
    <submittedName>
        <fullName evidence="2">Acyl dehydratase</fullName>
    </submittedName>
</protein>
<evidence type="ECO:0000313" key="2">
    <source>
        <dbReference type="EMBL" id="AKS33716.1"/>
    </source>
</evidence>
<dbReference type="KEGG" id="mgo:AFA91_19510"/>
<dbReference type="RefSeq" id="WP_049746152.1">
    <property type="nucleotide sequence ID" value="NZ_CP012150.1"/>
</dbReference>
<accession>A0A0K0X8L0</accession>
<dbReference type="Gene3D" id="3.10.129.10">
    <property type="entry name" value="Hotdog Thioesterase"/>
    <property type="match status" value="2"/>
</dbReference>
<evidence type="ECO:0000313" key="3">
    <source>
        <dbReference type="Proteomes" id="UP000062255"/>
    </source>
</evidence>
<dbReference type="PATRIC" id="fig|134601.6.peg.4040"/>
<feature type="domain" description="FAS1-like dehydratase" evidence="1">
    <location>
        <begin position="49"/>
        <end position="163"/>
    </location>
</feature>
<sequence>MTTTEAKGDKEITSELAAGKFTDEMLAKMRDLIGTELRTDSCVNNEYATRLAILRFAEGIGDDNPLWVDEEYAAEGPFGGIIAPPSFVFACLGSIQVGWPGLGGFHAETTMTFQRPIKVGDKITAKVVFDGFDGPIEGSNFGGKRIKDYLRQEYWNQDGELAATFICSRMRFERTEMQARRESRKIELPHPWTPEQLEEIEERILAEAPRGASPRYWEDVEVGDELDIVTKGPIGLTDEIAYIAAGAAPIPRLSAHGVALRRYRKHPKWAYRDPNTHALEPVYSVHYNDYAARLQGAQIAYDVGIQRTCWQIHCLTNWMGDTGFLKSLHGQYRSHVYLSDVVELGGRVVAKEIDSDGDHVVRVETWANNQREQNVMPGSAVIVLPTRGN</sequence>
<dbReference type="Pfam" id="PF13452">
    <property type="entry name" value="FAS1_DH_region"/>
    <property type="match status" value="1"/>
</dbReference>
<organism evidence="2 3">
    <name type="scientific">Mycolicibacterium goodii</name>
    <name type="common">Mycobacterium goodii</name>
    <dbReference type="NCBI Taxonomy" id="134601"/>
    <lineage>
        <taxon>Bacteria</taxon>
        <taxon>Bacillati</taxon>
        <taxon>Actinomycetota</taxon>
        <taxon>Actinomycetes</taxon>
        <taxon>Mycobacteriales</taxon>
        <taxon>Mycobacteriaceae</taxon>
        <taxon>Mycolicibacterium</taxon>
    </lineage>
</organism>